<keyword evidence="6 7" id="KW-0503">Monooxygenase</keyword>
<dbReference type="InterPro" id="IPR036396">
    <property type="entry name" value="Cyt_P450_sf"/>
</dbReference>
<dbReference type="GO" id="GO:0004497">
    <property type="term" value="F:monooxygenase activity"/>
    <property type="evidence" value="ECO:0007669"/>
    <property type="project" value="UniProtKB-KW"/>
</dbReference>
<protein>
    <submittedName>
        <fullName evidence="8">Cytochrome P450</fullName>
    </submittedName>
</protein>
<comment type="similarity">
    <text evidence="1 7">Belongs to the cytochrome P450 family.</text>
</comment>
<dbReference type="SUPFAM" id="SSF48264">
    <property type="entry name" value="Cytochrome P450"/>
    <property type="match status" value="1"/>
</dbReference>
<dbReference type="RefSeq" id="WP_167967803.1">
    <property type="nucleotide sequence ID" value="NZ_BHZG01000186.1"/>
</dbReference>
<keyword evidence="2 7" id="KW-0349">Heme</keyword>
<dbReference type="PRINTS" id="PR00359">
    <property type="entry name" value="BP450"/>
</dbReference>
<sequence>MTETRSAPADGCPVAHRTTEPVFDEAYFADPYPLYDQLRTAGPAHRVTAPDGSTVWLVTRYADVRQGLADQRLARHPKYNKGGYTGIPLPDDLRVILATTDPPHHTRLRSLINAAFTRRRIESLRPRVDEVVDGLLDAMADTEGTVDLVSALAAPLPITIICDLLGIPEDERGAFRAYTDNIVGTDPAGAAQGCRDMVAFLKRMIALKRTEPDDALITGLIDARDQDDRLTESEMVGMAFMILIGGYDTTLSMISSGALALLRDPERASQLRAYPELMPAAVEELLRFEAPVQNAIRRFATEDLVIGGVPIEAGSAVVLSIGSAGRDPEQYACPARMDFERDDTTHVSFGFGPHFCPGAQLGRMEVAVSLRQLLTRFPEMALADEALRYRPGFTFRELSTLPVVLGKQADR</sequence>
<evidence type="ECO:0000313" key="9">
    <source>
        <dbReference type="Proteomes" id="UP000578686"/>
    </source>
</evidence>
<dbReference type="PANTHER" id="PTHR46696:SF1">
    <property type="entry name" value="CYTOCHROME P450 YJIB-RELATED"/>
    <property type="match status" value="1"/>
</dbReference>
<dbReference type="InterPro" id="IPR002397">
    <property type="entry name" value="Cyt_P450_B"/>
</dbReference>
<comment type="caution">
    <text evidence="8">The sequence shown here is derived from an EMBL/GenBank/DDBJ whole genome shotgun (WGS) entry which is preliminary data.</text>
</comment>
<dbReference type="PANTHER" id="PTHR46696">
    <property type="entry name" value="P450, PUTATIVE (EUROFUNG)-RELATED"/>
    <property type="match status" value="1"/>
</dbReference>
<dbReference type="GO" id="GO:0020037">
    <property type="term" value="F:heme binding"/>
    <property type="evidence" value="ECO:0007669"/>
    <property type="project" value="InterPro"/>
</dbReference>
<evidence type="ECO:0000256" key="7">
    <source>
        <dbReference type="RuleBase" id="RU000461"/>
    </source>
</evidence>
<evidence type="ECO:0000256" key="1">
    <source>
        <dbReference type="ARBA" id="ARBA00010617"/>
    </source>
</evidence>
<dbReference type="CDD" id="cd11029">
    <property type="entry name" value="CYP107-like"/>
    <property type="match status" value="1"/>
</dbReference>
<dbReference type="PROSITE" id="PS00086">
    <property type="entry name" value="CYTOCHROME_P450"/>
    <property type="match status" value="1"/>
</dbReference>
<dbReference type="InterPro" id="IPR001128">
    <property type="entry name" value="Cyt_P450"/>
</dbReference>
<dbReference type="Gene3D" id="1.10.630.10">
    <property type="entry name" value="Cytochrome P450"/>
    <property type="match status" value="1"/>
</dbReference>
<accession>A0A7X6CY16</accession>
<keyword evidence="4 7" id="KW-0560">Oxidoreductase</keyword>
<dbReference type="AlphaFoldDB" id="A0A7X6CY16"/>
<dbReference type="EMBL" id="JAAVJD010000008">
    <property type="protein sequence ID" value="NJQ04508.1"/>
    <property type="molecule type" value="Genomic_DNA"/>
</dbReference>
<gene>
    <name evidence="8" type="ORF">HCN56_02650</name>
</gene>
<evidence type="ECO:0000313" key="8">
    <source>
        <dbReference type="EMBL" id="NJQ04508.1"/>
    </source>
</evidence>
<evidence type="ECO:0000256" key="4">
    <source>
        <dbReference type="ARBA" id="ARBA00023002"/>
    </source>
</evidence>
<reference evidence="8 9" key="1">
    <citation type="submission" date="2020-03" db="EMBL/GenBank/DDBJ databases">
        <title>Draft genome of Streptomyces sp. ventii, isolated from the Axial Seamount in the Pacific Ocean, and resequencing of the two type strains Streptomyces lonarensis strain NCL 716 and Streptomyces bohaiensis strain 11A07.</title>
        <authorList>
            <person name="Loughran R.M."/>
            <person name="Pfannmuller K.M."/>
            <person name="Wasson B.J."/>
            <person name="Deadmond M.C."/>
            <person name="Paddock B.E."/>
            <person name="Koyack M.J."/>
            <person name="Gallegos D.A."/>
            <person name="Mitchell E.A."/>
            <person name="Ushijima B."/>
            <person name="Saw J.H."/>
            <person name="Mcphail K.L."/>
            <person name="Videau P."/>
        </authorList>
    </citation>
    <scope>NUCLEOTIDE SEQUENCE [LARGE SCALE GENOMIC DNA]</scope>
    <source>
        <strain evidence="8 9">NCL716</strain>
    </source>
</reference>
<dbReference type="GO" id="GO:0016705">
    <property type="term" value="F:oxidoreductase activity, acting on paired donors, with incorporation or reduction of molecular oxygen"/>
    <property type="evidence" value="ECO:0007669"/>
    <property type="project" value="InterPro"/>
</dbReference>
<evidence type="ECO:0000256" key="3">
    <source>
        <dbReference type="ARBA" id="ARBA00022723"/>
    </source>
</evidence>
<keyword evidence="5 7" id="KW-0408">Iron</keyword>
<organism evidence="8 9">
    <name type="scientific">Streptomyces lonarensis</name>
    <dbReference type="NCBI Taxonomy" id="700599"/>
    <lineage>
        <taxon>Bacteria</taxon>
        <taxon>Bacillati</taxon>
        <taxon>Actinomycetota</taxon>
        <taxon>Actinomycetes</taxon>
        <taxon>Kitasatosporales</taxon>
        <taxon>Streptomycetaceae</taxon>
        <taxon>Streptomyces</taxon>
    </lineage>
</organism>
<dbReference type="Pfam" id="PF00067">
    <property type="entry name" value="p450"/>
    <property type="match status" value="1"/>
</dbReference>
<evidence type="ECO:0000256" key="5">
    <source>
        <dbReference type="ARBA" id="ARBA00023004"/>
    </source>
</evidence>
<evidence type="ECO:0000256" key="2">
    <source>
        <dbReference type="ARBA" id="ARBA00022617"/>
    </source>
</evidence>
<dbReference type="GO" id="GO:0005506">
    <property type="term" value="F:iron ion binding"/>
    <property type="evidence" value="ECO:0007669"/>
    <property type="project" value="InterPro"/>
</dbReference>
<dbReference type="InterPro" id="IPR017972">
    <property type="entry name" value="Cyt_P450_CS"/>
</dbReference>
<dbReference type="FunFam" id="1.10.630.10:FF:000018">
    <property type="entry name" value="Cytochrome P450 monooxygenase"/>
    <property type="match status" value="1"/>
</dbReference>
<proteinExistence type="inferred from homology"/>
<keyword evidence="9" id="KW-1185">Reference proteome</keyword>
<keyword evidence="3 7" id="KW-0479">Metal-binding</keyword>
<dbReference type="Proteomes" id="UP000578686">
    <property type="component" value="Unassembled WGS sequence"/>
</dbReference>
<dbReference type="PRINTS" id="PR00385">
    <property type="entry name" value="P450"/>
</dbReference>
<evidence type="ECO:0000256" key="6">
    <source>
        <dbReference type="ARBA" id="ARBA00023033"/>
    </source>
</evidence>
<name>A0A7X6CY16_9ACTN</name>